<keyword evidence="2" id="KW-1185">Reference proteome</keyword>
<evidence type="ECO:0008006" key="3">
    <source>
        <dbReference type="Google" id="ProtNLM"/>
    </source>
</evidence>
<proteinExistence type="predicted"/>
<evidence type="ECO:0000313" key="1">
    <source>
        <dbReference type="EMBL" id="EPB67393.1"/>
    </source>
</evidence>
<dbReference type="EMBL" id="KE125689">
    <property type="protein sequence ID" value="EPB67393.1"/>
    <property type="molecule type" value="Genomic_DNA"/>
</dbReference>
<protein>
    <recommendedName>
        <fullName evidence="3">DUF5641 domain-containing protein</fullName>
    </recommendedName>
</protein>
<reference evidence="1 2" key="1">
    <citation type="submission" date="2013-05" db="EMBL/GenBank/DDBJ databases">
        <title>Draft genome of the parasitic nematode Anyclostoma ceylanicum.</title>
        <authorList>
            <person name="Mitreva M."/>
        </authorList>
    </citation>
    <scope>NUCLEOTIDE SEQUENCE [LARGE SCALE GENOMIC DNA]</scope>
</reference>
<sequence length="138" mass="16260">MDDAWERLIDLVKRAPNKSISRRKLAFSDMCTVISRTEAILNTGPLTKCNSEELTKILLRPVDFLQGNIKFAISDTDLDELDPEFDPAFIQTEKQALEALRFSEKIADKFWETWKIQFLAFLREMERINYKQPRHTHR</sequence>
<dbReference type="AlphaFoldDB" id="A0A0D6L8N7"/>
<name>A0A0D6L8N7_9BILA</name>
<accession>A0A0D6L8N7</accession>
<gene>
    <name evidence="1" type="ORF">ANCCEY_13513</name>
</gene>
<dbReference type="Proteomes" id="UP000054495">
    <property type="component" value="Unassembled WGS sequence"/>
</dbReference>
<organism evidence="1 2">
    <name type="scientific">Ancylostoma ceylanicum</name>
    <dbReference type="NCBI Taxonomy" id="53326"/>
    <lineage>
        <taxon>Eukaryota</taxon>
        <taxon>Metazoa</taxon>
        <taxon>Ecdysozoa</taxon>
        <taxon>Nematoda</taxon>
        <taxon>Chromadorea</taxon>
        <taxon>Rhabditida</taxon>
        <taxon>Rhabditina</taxon>
        <taxon>Rhabditomorpha</taxon>
        <taxon>Strongyloidea</taxon>
        <taxon>Ancylostomatidae</taxon>
        <taxon>Ancylostomatinae</taxon>
        <taxon>Ancylostoma</taxon>
    </lineage>
</organism>
<evidence type="ECO:0000313" key="2">
    <source>
        <dbReference type="Proteomes" id="UP000054495"/>
    </source>
</evidence>